<gene>
    <name evidence="13" type="ORF">EBM89_03690</name>
</gene>
<feature type="transmembrane region" description="Helical" evidence="9">
    <location>
        <begin position="93"/>
        <end position="117"/>
    </location>
</feature>
<comment type="similarity">
    <text evidence="2 10">Belongs to the binding-protein-dependent transport system permease family. MalFG subfamily.</text>
</comment>
<evidence type="ECO:0000256" key="8">
    <source>
        <dbReference type="ARBA" id="ARBA00023136"/>
    </source>
</evidence>
<feature type="region of interest" description="Disordered" evidence="11">
    <location>
        <begin position="1"/>
        <end position="31"/>
    </location>
</feature>
<comment type="function">
    <text evidence="10">Part of the ABC transporter complex MalEFGK involved in maltose/maltodextrin import. Probably responsible for the translocation of the substrate across the membrane.</text>
</comment>
<dbReference type="CDD" id="cd06261">
    <property type="entry name" value="TM_PBP2"/>
    <property type="match status" value="1"/>
</dbReference>
<dbReference type="Gene3D" id="3.10.650.10">
    <property type="entry name" value="MalF N-terminal region-like"/>
    <property type="match status" value="1"/>
</dbReference>
<evidence type="ECO:0000259" key="12">
    <source>
        <dbReference type="PROSITE" id="PS50928"/>
    </source>
</evidence>
<keyword evidence="14" id="KW-1185">Reference proteome</keyword>
<keyword evidence="5 10" id="KW-0762">Sugar transport</keyword>
<evidence type="ECO:0000256" key="10">
    <source>
        <dbReference type="RuleBase" id="RU367050"/>
    </source>
</evidence>
<evidence type="ECO:0000256" key="11">
    <source>
        <dbReference type="SAM" id="MobiDB-lite"/>
    </source>
</evidence>
<feature type="transmembrane region" description="Helical" evidence="9">
    <location>
        <begin position="396"/>
        <end position="418"/>
    </location>
</feature>
<feature type="transmembrane region" description="Helical" evidence="9">
    <location>
        <begin position="439"/>
        <end position="462"/>
    </location>
</feature>
<name>A0A3M2JTX9_9CELL</name>
<dbReference type="PROSITE" id="PS50928">
    <property type="entry name" value="ABC_TM1"/>
    <property type="match status" value="1"/>
</dbReference>
<dbReference type="RefSeq" id="WP_122148112.1">
    <property type="nucleotide sequence ID" value="NZ_RFFI01000012.1"/>
</dbReference>
<evidence type="ECO:0000256" key="5">
    <source>
        <dbReference type="ARBA" id="ARBA00022597"/>
    </source>
</evidence>
<dbReference type="GO" id="GO:0042956">
    <property type="term" value="P:maltodextrin transmembrane transport"/>
    <property type="evidence" value="ECO:0007669"/>
    <property type="project" value="TreeGrafter"/>
</dbReference>
<evidence type="ECO:0000256" key="7">
    <source>
        <dbReference type="ARBA" id="ARBA00022989"/>
    </source>
</evidence>
<evidence type="ECO:0000256" key="2">
    <source>
        <dbReference type="ARBA" id="ARBA00009047"/>
    </source>
</evidence>
<dbReference type="Pfam" id="PF16296">
    <property type="entry name" value="TM_PBP2_N"/>
    <property type="match status" value="1"/>
</dbReference>
<evidence type="ECO:0000256" key="4">
    <source>
        <dbReference type="ARBA" id="ARBA00022475"/>
    </source>
</evidence>
<dbReference type="Gene3D" id="1.20.58.370">
    <property type="entry name" value="MalF N-terminal region-like"/>
    <property type="match status" value="1"/>
</dbReference>
<dbReference type="PANTHER" id="PTHR47314:SF1">
    <property type="entry name" value="MALTOSE_MALTODEXTRIN TRANSPORT SYSTEM PERMEASE PROTEIN MALF"/>
    <property type="match status" value="1"/>
</dbReference>
<dbReference type="OrthoDB" id="9805974at2"/>
<proteinExistence type="inferred from homology"/>
<keyword evidence="4 10" id="KW-1003">Cell membrane</keyword>
<feature type="transmembrane region" description="Helical" evidence="9">
    <location>
        <begin position="308"/>
        <end position="332"/>
    </location>
</feature>
<comment type="caution">
    <text evidence="13">The sequence shown here is derived from an EMBL/GenBank/DDBJ whole genome shotgun (WGS) entry which is preliminary data.</text>
</comment>
<evidence type="ECO:0000256" key="1">
    <source>
        <dbReference type="ARBA" id="ARBA00004651"/>
    </source>
</evidence>
<keyword evidence="3 9" id="KW-0813">Transport</keyword>
<organism evidence="13 14">
    <name type="scientific">Cellulomonas triticagri</name>
    <dbReference type="NCBI Taxonomy" id="2483352"/>
    <lineage>
        <taxon>Bacteria</taxon>
        <taxon>Bacillati</taxon>
        <taxon>Actinomycetota</taxon>
        <taxon>Actinomycetes</taxon>
        <taxon>Micrococcales</taxon>
        <taxon>Cellulomonadaceae</taxon>
        <taxon>Cellulomonas</taxon>
    </lineage>
</organism>
<evidence type="ECO:0000256" key="6">
    <source>
        <dbReference type="ARBA" id="ARBA00022692"/>
    </source>
</evidence>
<accession>A0A3M2JTX9</accession>
<feature type="transmembrane region" description="Helical" evidence="9">
    <location>
        <begin position="344"/>
        <end position="364"/>
    </location>
</feature>
<dbReference type="AlphaFoldDB" id="A0A3M2JTX9"/>
<feature type="domain" description="ABC transmembrane type-1" evidence="12">
    <location>
        <begin position="309"/>
        <end position="530"/>
    </location>
</feature>
<dbReference type="Proteomes" id="UP000269289">
    <property type="component" value="Unassembled WGS sequence"/>
</dbReference>
<keyword evidence="8 9" id="KW-0472">Membrane</keyword>
<dbReference type="InterPro" id="IPR035906">
    <property type="entry name" value="MetI-like_sf"/>
</dbReference>
<comment type="subcellular location">
    <subcellularLocation>
        <location evidence="1 9">Cell membrane</location>
        <topology evidence="1 9">Multi-pass membrane protein</topology>
    </subcellularLocation>
</comment>
<evidence type="ECO:0000313" key="13">
    <source>
        <dbReference type="EMBL" id="RMI13618.1"/>
    </source>
</evidence>
<dbReference type="InterPro" id="IPR035277">
    <property type="entry name" value="MalF_N"/>
</dbReference>
<evidence type="ECO:0000256" key="3">
    <source>
        <dbReference type="ARBA" id="ARBA00022448"/>
    </source>
</evidence>
<dbReference type="GO" id="GO:1990060">
    <property type="term" value="C:maltose transport complex"/>
    <property type="evidence" value="ECO:0007669"/>
    <property type="project" value="TreeGrafter"/>
</dbReference>
<feature type="transmembrane region" description="Helical" evidence="9">
    <location>
        <begin position="509"/>
        <end position="531"/>
    </location>
</feature>
<dbReference type="Gene3D" id="2.40.430.10">
    <property type="entry name" value="D-maltodextrin-binding protein, MBP"/>
    <property type="match status" value="1"/>
</dbReference>
<dbReference type="EMBL" id="RFFI01000012">
    <property type="protein sequence ID" value="RMI13618.1"/>
    <property type="molecule type" value="Genomic_DNA"/>
</dbReference>
<feature type="transmembrane region" description="Helical" evidence="9">
    <location>
        <begin position="39"/>
        <end position="60"/>
    </location>
</feature>
<keyword evidence="6 9" id="KW-0812">Transmembrane</keyword>
<reference evidence="13 14" key="1">
    <citation type="submission" date="2018-10" db="EMBL/GenBank/DDBJ databases">
        <title>Isolation, diversity and antifungal activity of actinobacteria from wheat.</title>
        <authorList>
            <person name="Han C."/>
        </authorList>
    </citation>
    <scope>NUCLEOTIDE SEQUENCE [LARGE SCALE GENOMIC DNA]</scope>
    <source>
        <strain evidence="13 14">NEAU-YY56</strain>
    </source>
</reference>
<evidence type="ECO:0000313" key="14">
    <source>
        <dbReference type="Proteomes" id="UP000269289"/>
    </source>
</evidence>
<dbReference type="InterPro" id="IPR047103">
    <property type="entry name" value="MalF_P2_sf"/>
</dbReference>
<feature type="transmembrane region" description="Helical" evidence="9">
    <location>
        <begin position="66"/>
        <end position="84"/>
    </location>
</feature>
<dbReference type="InterPro" id="IPR000515">
    <property type="entry name" value="MetI-like"/>
</dbReference>
<dbReference type="Gene3D" id="1.10.3720.10">
    <property type="entry name" value="MetI-like"/>
    <property type="match status" value="1"/>
</dbReference>
<dbReference type="GO" id="GO:0015423">
    <property type="term" value="F:ABC-type maltose transporter activity"/>
    <property type="evidence" value="ECO:0007669"/>
    <property type="project" value="TreeGrafter"/>
</dbReference>
<dbReference type="Pfam" id="PF00528">
    <property type="entry name" value="BPD_transp_1"/>
    <property type="match status" value="1"/>
</dbReference>
<dbReference type="SUPFAM" id="SSF161098">
    <property type="entry name" value="MetI-like"/>
    <property type="match status" value="1"/>
</dbReference>
<sequence length="540" mass="58643">MSDQSTLPEVVPDDDPGTERGRRGTRGTTSHARSIRPGFIAKLILIGTVDALGVYGVLAAWAVQSWGILAFLVVALAVANWAYFSRRMLPAKYLVPGLLFLVVYQLYAMGYTGYVAFTNYGDGHNSTKSDAISQIAAQNERRVEGSPALPLTVVRQGDDLGFAVLTEDDDVEVGTPDQPFAVADDATVEGGRITAVPGWDVLGFAEVAQDQEAITSLRVPFSEDADGGSVRTQDGSTGYVFRSALEYDAAADTFTDTDDGTVYTPSASGNFVSEDGERLTPGWRVGVGFDNFTSMVTDSRMAGPFAQIFLWTFAFAFLSVATTFALGLFLAITFNERRVRGRRIYRSLLILPYAFPGFLSALVWRGMLNERFGFVNDVVLGGASIGWLTDPWLAKVAVIGVNLWLGFPYMFLICTGALQSIPSDMVEAARIDGAGRWRIFRSLTLPMLMVSVAPLLISSFAFNFNNFSLIYMLTGGGPNFIGTPYVVGHTDILISMVYSVAFESGVKQYGVASALSILIFIIVGVISYLGFRRTRTLEEI</sequence>
<evidence type="ECO:0000256" key="9">
    <source>
        <dbReference type="RuleBase" id="RU363032"/>
    </source>
</evidence>
<keyword evidence="7 9" id="KW-1133">Transmembrane helix</keyword>
<dbReference type="InterPro" id="IPR032550">
    <property type="entry name" value="TM_PBP2_N"/>
</dbReference>
<dbReference type="PANTHER" id="PTHR47314">
    <property type="entry name" value="MALTOSE/MALTODEXTRIN TRANSPORT SYSTEM PERMEASE PROTEIN MALF"/>
    <property type="match status" value="1"/>
</dbReference>
<dbReference type="SUPFAM" id="SSF160964">
    <property type="entry name" value="MalF N-terminal region-like"/>
    <property type="match status" value="1"/>
</dbReference>
<protein>
    <recommendedName>
        <fullName evidence="10">Maltose/maltodextrin transport system permease protein</fullName>
    </recommendedName>
</protein>